<protein>
    <submittedName>
        <fullName evidence="1">Uncharacterized protein</fullName>
    </submittedName>
</protein>
<reference evidence="1 2" key="1">
    <citation type="submission" date="2018-04" db="EMBL/GenBank/DDBJ databases">
        <title>Genomic Encyclopedia of Archaeal and Bacterial Type Strains, Phase II (KMG-II): from individual species to whole genera.</title>
        <authorList>
            <person name="Goeker M."/>
        </authorList>
    </citation>
    <scope>NUCLEOTIDE SEQUENCE [LARGE SCALE GENOMIC DNA]</scope>
    <source>
        <strain evidence="1 2">DSM 45169</strain>
    </source>
</reference>
<evidence type="ECO:0000313" key="1">
    <source>
        <dbReference type="EMBL" id="PTM56840.1"/>
    </source>
</evidence>
<keyword evidence="2" id="KW-1185">Reference proteome</keyword>
<dbReference type="Proteomes" id="UP000241639">
    <property type="component" value="Unassembled WGS sequence"/>
</dbReference>
<proteinExistence type="predicted"/>
<accession>A0A2T4Z4N7</accession>
<organism evidence="1 2">
    <name type="scientific">Desmospora activa DSM 45169</name>
    <dbReference type="NCBI Taxonomy" id="1121389"/>
    <lineage>
        <taxon>Bacteria</taxon>
        <taxon>Bacillati</taxon>
        <taxon>Bacillota</taxon>
        <taxon>Bacilli</taxon>
        <taxon>Bacillales</taxon>
        <taxon>Thermoactinomycetaceae</taxon>
        <taxon>Desmospora</taxon>
    </lineage>
</organism>
<evidence type="ECO:0000313" key="2">
    <source>
        <dbReference type="Proteomes" id="UP000241639"/>
    </source>
</evidence>
<gene>
    <name evidence="1" type="ORF">C8J48_3165</name>
</gene>
<name>A0A2T4Z4N7_9BACL</name>
<dbReference type="AlphaFoldDB" id="A0A2T4Z4N7"/>
<comment type="caution">
    <text evidence="1">The sequence shown here is derived from an EMBL/GenBank/DDBJ whole genome shotgun (WGS) entry which is preliminary data.</text>
</comment>
<dbReference type="EMBL" id="PZZP01000002">
    <property type="protein sequence ID" value="PTM56840.1"/>
    <property type="molecule type" value="Genomic_DNA"/>
</dbReference>
<sequence>MKPIQSCAVFGLAKNVGKTTVLNAMAKQAEMEGVTLGLLSVGVDGEKRDVWSLREKPPIHVPTDGWVATAASLLEPNAGKWEWVEETGIHSPLGPVVIARARTRATVKLAGVNRSRGVAEVLQRMEQLGILLALVDGAYDRKAAGDPWLTDTAVAVAGAALGPSLDAVVERVAEWWSIAALPAVTSPLLQQAGKNARDRGRLAGVRGGEVVSLPFSSLLMQQSQWQQTLDKPEWTALALPGALTESALALLLGRGSPLDLILSDPTRCFVSRRSLRRWFRMGGKLLYLRPLRLRAWGINPVSPDGYTLDSHRLQERIAKIVHPVPIVDVKQEGWPFSLLPREGKNNAMDG</sequence>